<name>A0A0N4V2K7_ENTVE</name>
<proteinExistence type="predicted"/>
<evidence type="ECO:0000256" key="5">
    <source>
        <dbReference type="PROSITE-ProRule" id="PRU00302"/>
    </source>
</evidence>
<keyword evidence="1 5" id="KW-0768">Sushi</keyword>
<evidence type="ECO:0000256" key="1">
    <source>
        <dbReference type="ARBA" id="ARBA00022659"/>
    </source>
</evidence>
<feature type="disulfide bond" evidence="5">
    <location>
        <begin position="274"/>
        <end position="301"/>
    </location>
</feature>
<feature type="disulfide bond" evidence="5">
    <location>
        <begin position="79"/>
        <end position="106"/>
    </location>
</feature>
<feature type="domain" description="Sushi" evidence="6">
    <location>
        <begin position="110"/>
        <end position="179"/>
    </location>
</feature>
<feature type="domain" description="Sushi" evidence="6">
    <location>
        <begin position="493"/>
        <end position="584"/>
    </location>
</feature>
<dbReference type="AlphaFoldDB" id="A0A0N4V2K7"/>
<dbReference type="WBParaSite" id="EVEC_0000423401-mRNA-1">
    <property type="protein sequence ID" value="EVEC_0000423401-mRNA-1"/>
    <property type="gene ID" value="EVEC_0000423401"/>
</dbReference>
<dbReference type="CDD" id="cd00033">
    <property type="entry name" value="CCP"/>
    <property type="match status" value="5"/>
</dbReference>
<feature type="domain" description="Sushi" evidence="6">
    <location>
        <begin position="51"/>
        <end position="108"/>
    </location>
</feature>
<organism evidence="7">
    <name type="scientific">Enterobius vermicularis</name>
    <name type="common">Human pinworm</name>
    <dbReference type="NCBI Taxonomy" id="51028"/>
    <lineage>
        <taxon>Eukaryota</taxon>
        <taxon>Metazoa</taxon>
        <taxon>Ecdysozoa</taxon>
        <taxon>Nematoda</taxon>
        <taxon>Chromadorea</taxon>
        <taxon>Rhabditida</taxon>
        <taxon>Spirurina</taxon>
        <taxon>Oxyuridomorpha</taxon>
        <taxon>Oxyuroidea</taxon>
        <taxon>Oxyuridae</taxon>
        <taxon>Enterobius</taxon>
    </lineage>
</organism>
<reference evidence="7" key="1">
    <citation type="submission" date="2017-02" db="UniProtKB">
        <authorList>
            <consortium name="WormBaseParasite"/>
        </authorList>
    </citation>
    <scope>IDENTIFICATION</scope>
</reference>
<keyword evidence="4" id="KW-0325">Glycoprotein</keyword>
<keyword evidence="3 5" id="KW-1015">Disulfide bond</keyword>
<dbReference type="InterPro" id="IPR035976">
    <property type="entry name" value="Sushi/SCR/CCP_sf"/>
</dbReference>
<dbReference type="PANTHER" id="PTHR19325:SF558">
    <property type="entry name" value="PROTEIN LEV-9"/>
    <property type="match status" value="1"/>
</dbReference>
<feature type="domain" description="Sushi" evidence="6">
    <location>
        <begin position="316"/>
        <end position="373"/>
    </location>
</feature>
<dbReference type="PANTHER" id="PTHR19325">
    <property type="entry name" value="COMPLEMENT COMPONENT-RELATED SUSHI DOMAIN-CONTAINING"/>
    <property type="match status" value="1"/>
</dbReference>
<dbReference type="SUPFAM" id="SSF57535">
    <property type="entry name" value="Complement control module/SCR domain"/>
    <property type="match status" value="8"/>
</dbReference>
<dbReference type="SMART" id="SM00032">
    <property type="entry name" value="CCP"/>
    <property type="match status" value="10"/>
</dbReference>
<dbReference type="InterPro" id="IPR050350">
    <property type="entry name" value="Compl-Cell_Adhes-Reg"/>
</dbReference>
<evidence type="ECO:0000259" key="6">
    <source>
        <dbReference type="PROSITE" id="PS50923"/>
    </source>
</evidence>
<accession>A0A0N4V2K7</accession>
<feature type="domain" description="Sushi" evidence="6">
    <location>
        <begin position="180"/>
        <end position="245"/>
    </location>
</feature>
<comment type="caution">
    <text evidence="5">Lacks conserved residue(s) required for the propagation of feature annotation.</text>
</comment>
<sequence length="753" mass="85544">LFNISSTNAQRFGRPKHCKKPCNQKFDCTSENRECLKDGDDCGKSCVNRFATCPALKDPAHGWVLLVDTVFNSSAEYGCYKGYELIGKSQRRCRGDRQWSEAEPICRPIAKCDSIPEIFYGINNGSNLQKLYDLNTIVYYQCIKGYYPEDEHMSVPIAKCSLSRTGRARWHGPKLVCKARSCLEAPQIANSTRYGDKFEYPNEVTYVCNPGFRMYYEGRKVIDDRMTARCLENGSWDKGFPSCYPINCSYPHNPINGEVRGNSVSFMSEIHYSCKRGFRLVGQYSRKCKEDGTWTGSEPTCSASSTLYKNPYVLEILCPPLKTLFNGEIENNSNKAGSTVYFRCWEATSLEGLDSATCKLTGEWSNTMPTCLAHCRIPYIINGRIIEYEVNRMVRNGTKVTLSCQAGYESKGDIKLECNNGTWLQPALCKPADCDWPPKVKNALAIFVKSRHGSYARYECNAGFRPSNDNKMQCRFGVWRWAQIGDKFRCNPVFCSNPRHSYGTLKGGQILLEGQVGSYTFPDDNNTEHGRSITFQCYKGYILIGPPRGILNSGTFGRLLYTMLCKATCINGTWMPKYKPECIQKKYPTMEGQIRWARDKRSFGCQPIRSDYRKIISYFTVNGTFIAKVTCLEGYQFTSGSSSMQINCVGGRWERSFPECIVVDKCRSNDHFILNTLIADRCRIPLKKHGFFILVDSRKFLQSGEMVENGSKVKLICDLNSKVNGYDTVECRRGKFLKRAGKCRPSKFLFIRA</sequence>
<evidence type="ECO:0000256" key="4">
    <source>
        <dbReference type="ARBA" id="ARBA00023180"/>
    </source>
</evidence>
<dbReference type="InterPro" id="IPR000436">
    <property type="entry name" value="Sushi_SCR_CCP_dom"/>
</dbReference>
<feature type="disulfide bond" evidence="5">
    <location>
        <begin position="344"/>
        <end position="371"/>
    </location>
</feature>
<feature type="domain" description="Sushi" evidence="6">
    <location>
        <begin position="246"/>
        <end position="303"/>
    </location>
</feature>
<feature type="domain" description="Sushi" evidence="6">
    <location>
        <begin position="432"/>
        <end position="492"/>
    </location>
</feature>
<evidence type="ECO:0000256" key="2">
    <source>
        <dbReference type="ARBA" id="ARBA00022737"/>
    </source>
</evidence>
<keyword evidence="2" id="KW-0677">Repeat</keyword>
<dbReference type="Gene3D" id="2.10.70.10">
    <property type="entry name" value="Complement Module, domain 1"/>
    <property type="match status" value="8"/>
</dbReference>
<dbReference type="Pfam" id="PF00084">
    <property type="entry name" value="Sushi"/>
    <property type="match status" value="7"/>
</dbReference>
<dbReference type="PROSITE" id="PS50923">
    <property type="entry name" value="SUSHI"/>
    <property type="match status" value="7"/>
</dbReference>
<evidence type="ECO:0000256" key="3">
    <source>
        <dbReference type="ARBA" id="ARBA00023157"/>
    </source>
</evidence>
<protein>
    <submittedName>
        <fullName evidence="7">Sushi, von Willebrand factor type A, EGF and pentraxin domain-containing protein 1</fullName>
    </submittedName>
</protein>
<evidence type="ECO:0000313" key="7">
    <source>
        <dbReference type="WBParaSite" id="EVEC_0000423401-mRNA-1"/>
    </source>
</evidence>